<organism evidence="2 3">
    <name type="scientific">Neisseria elongata</name>
    <dbReference type="NCBI Taxonomy" id="495"/>
    <lineage>
        <taxon>Bacteria</taxon>
        <taxon>Pseudomonadati</taxon>
        <taxon>Pseudomonadota</taxon>
        <taxon>Betaproteobacteria</taxon>
        <taxon>Neisseriales</taxon>
        <taxon>Neisseriaceae</taxon>
        <taxon>Neisseria</taxon>
    </lineage>
</organism>
<accession>A0A378TV66</accession>
<dbReference type="Pfam" id="PF26468">
    <property type="entry name" value="GIY_YIG_3"/>
    <property type="match status" value="1"/>
</dbReference>
<protein>
    <recommendedName>
        <fullName evidence="1">GIY-YIG domain-containing protein</fullName>
    </recommendedName>
</protein>
<gene>
    <name evidence="2" type="ORF">NCTC10660_00132</name>
</gene>
<name>A0A378TV66_NEIEL</name>
<reference evidence="2 3" key="1">
    <citation type="submission" date="2018-06" db="EMBL/GenBank/DDBJ databases">
        <authorList>
            <consortium name="Pathogen Informatics"/>
            <person name="Doyle S."/>
        </authorList>
    </citation>
    <scope>NUCLEOTIDE SEQUENCE [LARGE SCALE GENOMIC DNA]</scope>
    <source>
        <strain evidence="2 3">NCTC10660</strain>
    </source>
</reference>
<proteinExistence type="predicted"/>
<sequence length="212" mass="24758">MRNNSFILHQYFNSLKRYSFNELDTIKELNGIYILFEKGEKFADMDRVVLVGTHNRQNGLVKRLAEHIRHNKDRSILRKHIGRAILNRNNQQELLEQWDRDLTPRESYEYWNGKLDYVGLDIIEQVVSYYVQKNLTFAIIPFETAQERSLWKSRIIATLAKANILVNGAVMSSEGWLGKFATNANIVKRGMWVVQNLGGKELTDEEVDDLIK</sequence>
<dbReference type="GeneID" id="93351150"/>
<dbReference type="AlphaFoldDB" id="A0A378TV66"/>
<evidence type="ECO:0000259" key="1">
    <source>
        <dbReference type="Pfam" id="PF26468"/>
    </source>
</evidence>
<feature type="domain" description="GIY-YIG" evidence="1">
    <location>
        <begin position="30"/>
        <end position="197"/>
    </location>
</feature>
<evidence type="ECO:0000313" key="2">
    <source>
        <dbReference type="EMBL" id="STZ66681.1"/>
    </source>
</evidence>
<dbReference type="InterPro" id="IPR058782">
    <property type="entry name" value="GIY_YIG_3"/>
</dbReference>
<evidence type="ECO:0000313" key="3">
    <source>
        <dbReference type="Proteomes" id="UP000254927"/>
    </source>
</evidence>
<dbReference type="Proteomes" id="UP000254927">
    <property type="component" value="Unassembled WGS sequence"/>
</dbReference>
<dbReference type="EMBL" id="UGQW01000001">
    <property type="protein sequence ID" value="STZ66681.1"/>
    <property type="molecule type" value="Genomic_DNA"/>
</dbReference>
<dbReference type="RefSeq" id="WP_074896486.1">
    <property type="nucleotide sequence ID" value="NZ_CAURIW010000002.1"/>
</dbReference>